<evidence type="ECO:0000313" key="2">
    <source>
        <dbReference type="EMBL" id="CAG8648884.1"/>
    </source>
</evidence>
<feature type="region of interest" description="Disordered" evidence="1">
    <location>
        <begin position="30"/>
        <end position="56"/>
    </location>
</feature>
<proteinExistence type="predicted"/>
<dbReference type="EMBL" id="CAJVPQ010004314">
    <property type="protein sequence ID" value="CAG8648884.1"/>
    <property type="molecule type" value="Genomic_DNA"/>
</dbReference>
<dbReference type="InterPro" id="IPR009057">
    <property type="entry name" value="Homeodomain-like_sf"/>
</dbReference>
<protein>
    <submittedName>
        <fullName evidence="2">11579_t:CDS:1</fullName>
    </submittedName>
</protein>
<feature type="compositionally biased region" description="Basic and acidic residues" evidence="1">
    <location>
        <begin position="32"/>
        <end position="52"/>
    </location>
</feature>
<gene>
    <name evidence="2" type="ORF">FCALED_LOCUS10957</name>
</gene>
<dbReference type="Proteomes" id="UP000789570">
    <property type="component" value="Unassembled WGS sequence"/>
</dbReference>
<dbReference type="AlphaFoldDB" id="A0A9N9H4U0"/>
<sequence>MGLSTREVADQEGVNQSSVVRICKIFNETGNFDDRPKSDRPKSLSERYERKLLPQSSEPGIELQCALVEM</sequence>
<dbReference type="OrthoDB" id="2431445at2759"/>
<evidence type="ECO:0000256" key="1">
    <source>
        <dbReference type="SAM" id="MobiDB-lite"/>
    </source>
</evidence>
<reference evidence="2" key="1">
    <citation type="submission" date="2021-06" db="EMBL/GenBank/DDBJ databases">
        <authorList>
            <person name="Kallberg Y."/>
            <person name="Tangrot J."/>
            <person name="Rosling A."/>
        </authorList>
    </citation>
    <scope>NUCLEOTIDE SEQUENCE</scope>
    <source>
        <strain evidence="2">UK204</strain>
    </source>
</reference>
<dbReference type="SUPFAM" id="SSF46689">
    <property type="entry name" value="Homeodomain-like"/>
    <property type="match status" value="1"/>
</dbReference>
<name>A0A9N9H4U0_9GLOM</name>
<accession>A0A9N9H4U0</accession>
<organism evidence="2 3">
    <name type="scientific">Funneliformis caledonium</name>
    <dbReference type="NCBI Taxonomy" id="1117310"/>
    <lineage>
        <taxon>Eukaryota</taxon>
        <taxon>Fungi</taxon>
        <taxon>Fungi incertae sedis</taxon>
        <taxon>Mucoromycota</taxon>
        <taxon>Glomeromycotina</taxon>
        <taxon>Glomeromycetes</taxon>
        <taxon>Glomerales</taxon>
        <taxon>Glomeraceae</taxon>
        <taxon>Funneliformis</taxon>
    </lineage>
</organism>
<evidence type="ECO:0000313" key="3">
    <source>
        <dbReference type="Proteomes" id="UP000789570"/>
    </source>
</evidence>
<keyword evidence="3" id="KW-1185">Reference proteome</keyword>
<comment type="caution">
    <text evidence="2">The sequence shown here is derived from an EMBL/GenBank/DDBJ whole genome shotgun (WGS) entry which is preliminary data.</text>
</comment>